<organism evidence="1 2">
    <name type="scientific">Dentiscutata heterogama</name>
    <dbReference type="NCBI Taxonomy" id="1316150"/>
    <lineage>
        <taxon>Eukaryota</taxon>
        <taxon>Fungi</taxon>
        <taxon>Fungi incertae sedis</taxon>
        <taxon>Mucoromycota</taxon>
        <taxon>Glomeromycotina</taxon>
        <taxon>Glomeromycetes</taxon>
        <taxon>Diversisporales</taxon>
        <taxon>Gigasporaceae</taxon>
        <taxon>Dentiscutata</taxon>
    </lineage>
</organism>
<comment type="caution">
    <text evidence="1">The sequence shown here is derived from an EMBL/GenBank/DDBJ whole genome shotgun (WGS) entry which is preliminary data.</text>
</comment>
<sequence length="66" mass="7581">MKVEQVEEKFVIPTLTGEEQLNILCGILKIVNERINNGEITIKALRKLQACICEEVQKERAEKQVQ</sequence>
<accession>A0ACA9LK27</accession>
<name>A0ACA9LK27_9GLOM</name>
<reference evidence="1" key="1">
    <citation type="submission" date="2021-06" db="EMBL/GenBank/DDBJ databases">
        <authorList>
            <person name="Kallberg Y."/>
            <person name="Tangrot J."/>
            <person name="Rosling A."/>
        </authorList>
    </citation>
    <scope>NUCLEOTIDE SEQUENCE</scope>
    <source>
        <strain evidence="1">IL203A</strain>
    </source>
</reference>
<feature type="non-terminal residue" evidence="1">
    <location>
        <position position="66"/>
    </location>
</feature>
<evidence type="ECO:0000313" key="1">
    <source>
        <dbReference type="EMBL" id="CAG8530010.1"/>
    </source>
</evidence>
<dbReference type="EMBL" id="CAJVPU010004233">
    <property type="protein sequence ID" value="CAG8530010.1"/>
    <property type="molecule type" value="Genomic_DNA"/>
</dbReference>
<proteinExistence type="predicted"/>
<evidence type="ECO:0000313" key="2">
    <source>
        <dbReference type="Proteomes" id="UP000789702"/>
    </source>
</evidence>
<protein>
    <submittedName>
        <fullName evidence="1">14095_t:CDS:1</fullName>
    </submittedName>
</protein>
<dbReference type="Proteomes" id="UP000789702">
    <property type="component" value="Unassembled WGS sequence"/>
</dbReference>
<keyword evidence="2" id="KW-1185">Reference proteome</keyword>
<gene>
    <name evidence="1" type="ORF">DHETER_LOCUS4321</name>
</gene>